<sequence>MTRLRVAPEAEEELAAAAEWYEARRAGLGVELVASIDGAFEEILAAPLSCATWRRDRRIGRRSSGDFPT</sequence>
<evidence type="ECO:0000313" key="1">
    <source>
        <dbReference type="EMBL" id="AKV00134.1"/>
    </source>
</evidence>
<reference evidence="1 2" key="1">
    <citation type="submission" date="2015-08" db="EMBL/GenBank/DDBJ databases">
        <authorList>
            <person name="Babu N.S."/>
            <person name="Beckwith C.J."/>
            <person name="Beseler K.G."/>
            <person name="Brison A."/>
            <person name="Carone J.V."/>
            <person name="Caskin T.P."/>
            <person name="Diamond M."/>
            <person name="Durham M.E."/>
            <person name="Foxe J.M."/>
            <person name="Go M."/>
            <person name="Henderson B.A."/>
            <person name="Jones I.B."/>
            <person name="McGettigan J.A."/>
            <person name="Micheletti S.J."/>
            <person name="Nasrallah M.E."/>
            <person name="Ortiz D."/>
            <person name="Piller C.R."/>
            <person name="Privatt S.R."/>
            <person name="Schneider S.L."/>
            <person name="Sharp S."/>
            <person name="Smith T.C."/>
            <person name="Stanton J.D."/>
            <person name="Ullery H.E."/>
            <person name="Wilson R.J."/>
            <person name="Serrano M.G."/>
            <person name="Buck G."/>
            <person name="Lee V."/>
            <person name="Wang Y."/>
            <person name="Carvalho R."/>
            <person name="Voegtly L."/>
            <person name="Shi R."/>
            <person name="Duckworth R."/>
            <person name="Johnson A."/>
            <person name="Loviza R."/>
            <person name="Walstead R."/>
            <person name="Shah Z."/>
            <person name="Kiflezghi M."/>
            <person name="Wade K."/>
            <person name="Ball S.L."/>
            <person name="Bradley K.W."/>
            <person name="Asai D.J."/>
            <person name="Bowman C.A."/>
            <person name="Russell D.A."/>
            <person name="Pope W.H."/>
            <person name="Jacobs-Sera D."/>
            <person name="Hendrix R.W."/>
            <person name="Hatfull G.F."/>
        </authorList>
    </citation>
    <scope>NUCLEOTIDE SEQUENCE [LARGE SCALE GENOMIC DNA]</scope>
    <source>
        <strain evidence="1 2">DSM 27648</strain>
    </source>
</reference>
<organism evidence="1 2">
    <name type="scientific">Labilithrix luteola</name>
    <dbReference type="NCBI Taxonomy" id="1391654"/>
    <lineage>
        <taxon>Bacteria</taxon>
        <taxon>Pseudomonadati</taxon>
        <taxon>Myxococcota</taxon>
        <taxon>Polyangia</taxon>
        <taxon>Polyangiales</taxon>
        <taxon>Labilitrichaceae</taxon>
        <taxon>Labilithrix</taxon>
    </lineage>
</organism>
<name>A0A0K1Q2Y6_9BACT</name>
<dbReference type="STRING" id="1391654.AKJ09_06797"/>
<keyword evidence="2" id="KW-1185">Reference proteome</keyword>
<dbReference type="Proteomes" id="UP000064967">
    <property type="component" value="Chromosome"/>
</dbReference>
<dbReference type="RefSeq" id="WP_146651476.1">
    <property type="nucleotide sequence ID" value="NZ_CP012333.1"/>
</dbReference>
<dbReference type="AlphaFoldDB" id="A0A0K1Q2Y6"/>
<dbReference type="EMBL" id="CP012333">
    <property type="protein sequence ID" value="AKV00134.1"/>
    <property type="molecule type" value="Genomic_DNA"/>
</dbReference>
<protein>
    <submittedName>
        <fullName evidence="1">Uncharacterized protein</fullName>
    </submittedName>
</protein>
<evidence type="ECO:0000313" key="2">
    <source>
        <dbReference type="Proteomes" id="UP000064967"/>
    </source>
</evidence>
<dbReference type="KEGG" id="llu:AKJ09_06797"/>
<gene>
    <name evidence="1" type="ORF">AKJ09_06797</name>
</gene>
<accession>A0A0K1Q2Y6</accession>
<proteinExistence type="predicted"/>